<dbReference type="GO" id="GO:0003677">
    <property type="term" value="F:DNA binding"/>
    <property type="evidence" value="ECO:0007669"/>
    <property type="project" value="InterPro"/>
</dbReference>
<protein>
    <submittedName>
        <fullName evidence="2">Resolvase-like protein</fullName>
    </submittedName>
</protein>
<accession>A0A2T0LMR4</accession>
<feature type="domain" description="Resolvase/invertase-type recombinase catalytic" evidence="1">
    <location>
        <begin position="1"/>
        <end position="62"/>
    </location>
</feature>
<evidence type="ECO:0000313" key="3">
    <source>
        <dbReference type="Proteomes" id="UP000238312"/>
    </source>
</evidence>
<organism evidence="2 3">
    <name type="scientific">Nonomuraea fuscirosea</name>
    <dbReference type="NCBI Taxonomy" id="1291556"/>
    <lineage>
        <taxon>Bacteria</taxon>
        <taxon>Bacillati</taxon>
        <taxon>Actinomycetota</taxon>
        <taxon>Actinomycetes</taxon>
        <taxon>Streptosporangiales</taxon>
        <taxon>Streptosporangiaceae</taxon>
        <taxon>Nonomuraea</taxon>
    </lineage>
</organism>
<comment type="caution">
    <text evidence="2">The sequence shown here is derived from an EMBL/GenBank/DDBJ whole genome shotgun (WGS) entry which is preliminary data.</text>
</comment>
<evidence type="ECO:0000313" key="2">
    <source>
        <dbReference type="EMBL" id="PRX44421.1"/>
    </source>
</evidence>
<dbReference type="SUPFAM" id="SSF53041">
    <property type="entry name" value="Resolvase-like"/>
    <property type="match status" value="1"/>
</dbReference>
<keyword evidence="3" id="KW-1185">Reference proteome</keyword>
<dbReference type="InterPro" id="IPR036162">
    <property type="entry name" value="Resolvase-like_N_sf"/>
</dbReference>
<dbReference type="EMBL" id="PVNG01000051">
    <property type="protein sequence ID" value="PRX44421.1"/>
    <property type="molecule type" value="Genomic_DNA"/>
</dbReference>
<reference evidence="2 3" key="1">
    <citation type="submission" date="2018-03" db="EMBL/GenBank/DDBJ databases">
        <title>Genomic Encyclopedia of Type Strains, Phase III (KMG-III): the genomes of soil and plant-associated and newly described type strains.</title>
        <authorList>
            <person name="Whitman W."/>
        </authorList>
    </citation>
    <scope>NUCLEOTIDE SEQUENCE [LARGE SCALE GENOMIC DNA]</scope>
    <source>
        <strain evidence="2 3">CGMCC 4.7104</strain>
    </source>
</reference>
<dbReference type="AlphaFoldDB" id="A0A2T0LMR4"/>
<dbReference type="OrthoDB" id="128993at2"/>
<name>A0A2T0LMR4_9ACTN</name>
<dbReference type="Gene3D" id="3.40.50.1390">
    <property type="entry name" value="Resolvase, N-terminal catalytic domain"/>
    <property type="match status" value="1"/>
</dbReference>
<dbReference type="Pfam" id="PF00239">
    <property type="entry name" value="Resolvase"/>
    <property type="match status" value="1"/>
</dbReference>
<sequence length="128" mass="14166">MPTTVNELRDRGITVVSLTENFDLSTKEGRFMFAVLAAAAEYELELRAEQQAEGIAAAKRPRNHRPCCPARRRAAAPAPSALRNWPRCAAWSTSGRACLRGLTEWERQGGEVRIGRLEQKVGWPGYAG</sequence>
<dbReference type="InterPro" id="IPR006119">
    <property type="entry name" value="Resolv_N"/>
</dbReference>
<dbReference type="PROSITE" id="PS51736">
    <property type="entry name" value="RECOMBINASES_3"/>
    <property type="match status" value="1"/>
</dbReference>
<evidence type="ECO:0000259" key="1">
    <source>
        <dbReference type="PROSITE" id="PS51736"/>
    </source>
</evidence>
<dbReference type="Proteomes" id="UP000238312">
    <property type="component" value="Unassembled WGS sequence"/>
</dbReference>
<dbReference type="GO" id="GO:0000150">
    <property type="term" value="F:DNA strand exchange activity"/>
    <property type="evidence" value="ECO:0007669"/>
    <property type="project" value="InterPro"/>
</dbReference>
<gene>
    <name evidence="2" type="ORF">B0I32_1518</name>
</gene>
<proteinExistence type="predicted"/>